<evidence type="ECO:0008006" key="3">
    <source>
        <dbReference type="Google" id="ProtNLM"/>
    </source>
</evidence>
<accession>A0A370STT7</accession>
<dbReference type="AlphaFoldDB" id="A0A370STT7"/>
<evidence type="ECO:0000313" key="2">
    <source>
        <dbReference type="Proteomes" id="UP000255365"/>
    </source>
</evidence>
<gene>
    <name evidence="1" type="ORF">DEU51_103278</name>
</gene>
<comment type="caution">
    <text evidence="1">The sequence shown here is derived from an EMBL/GenBank/DDBJ whole genome shotgun (WGS) entry which is preliminary data.</text>
</comment>
<reference evidence="1 2" key="1">
    <citation type="submission" date="2018-07" db="EMBL/GenBank/DDBJ databases">
        <title>Genome sequencing of rice bacterial endophytes.</title>
        <authorList>
            <person name="Venturi V."/>
        </authorList>
    </citation>
    <scope>NUCLEOTIDE SEQUENCE [LARGE SCALE GENOMIC DNA]</scope>
    <source>
        <strain evidence="1 2">E2333</strain>
    </source>
</reference>
<sequence length="385" mass="40402">MDYPKSVPSAGLVNGKFVDENPLMGTPGSLIPAEWGNSVTQEIINVIKAGDLAPDENKYDQLLQAIQSVTSKGWNQDLALPLVALPLPTVATSDGRLPVSPAAASTSGGRVSIAAGTFISLGQEVVSGQLGRSRTFVTSSWSSADLLPSSHYFLRAQVIGGVLTFYMQRGGIHDVVPESLKGALNGATGGGFQSTTLDMCLAWVVTGAPGSVPTVRTIYNRARLTWTQTVNGTGAIFLPLDPHARSARLVAGNPTPSSTAVTTVAFPSTGWAGGNYCFLSPIIAGSSNNPGGWNPATVAPCVLFSNNIVNDVTVSSLTASFDHANLRSLWQCYQAEHNLGQSVADSDELLLSMGIKSHPVTDYSVGIAINFSDAVNVQLSWELIR</sequence>
<evidence type="ECO:0000313" key="1">
    <source>
        <dbReference type="EMBL" id="RDL23148.1"/>
    </source>
</evidence>
<dbReference type="Proteomes" id="UP000255365">
    <property type="component" value="Unassembled WGS sequence"/>
</dbReference>
<dbReference type="RefSeq" id="WP_115146409.1">
    <property type="nucleotide sequence ID" value="NZ_QRAV01000003.1"/>
</dbReference>
<organism evidence="1 2">
    <name type="scientific">Pseudomonas jessenii</name>
    <dbReference type="NCBI Taxonomy" id="77298"/>
    <lineage>
        <taxon>Bacteria</taxon>
        <taxon>Pseudomonadati</taxon>
        <taxon>Pseudomonadota</taxon>
        <taxon>Gammaproteobacteria</taxon>
        <taxon>Pseudomonadales</taxon>
        <taxon>Pseudomonadaceae</taxon>
        <taxon>Pseudomonas</taxon>
    </lineage>
</organism>
<dbReference type="EMBL" id="QRAV01000003">
    <property type="protein sequence ID" value="RDL23148.1"/>
    <property type="molecule type" value="Genomic_DNA"/>
</dbReference>
<name>A0A370STT7_PSEJE</name>
<proteinExistence type="predicted"/>
<protein>
    <recommendedName>
        <fullName evidence="3">Phage tail protein</fullName>
    </recommendedName>
</protein>